<gene>
    <name evidence="2" type="ORF">IFO71_05365</name>
</gene>
<dbReference type="Gene3D" id="3.30.450.40">
    <property type="match status" value="1"/>
</dbReference>
<reference evidence="2 3" key="1">
    <citation type="submission" date="2020-09" db="EMBL/GenBank/DDBJ databases">
        <title>Pseudoxanthomonas sp. CAU 1598 isolated from sand of Yaerae Beach.</title>
        <authorList>
            <person name="Kim W."/>
        </authorList>
    </citation>
    <scope>NUCLEOTIDE SEQUENCE [LARGE SCALE GENOMIC DNA]</scope>
    <source>
        <strain evidence="2 3">CAU 1598</strain>
    </source>
</reference>
<sequence>MSDGTAQSLSAHEVAGYLRRHPDFLAQYPDLALNLTMPREAGEATSLLSYQVEVLRDKNRELNRRLHELFRNAEDNERLAVRTHQLALSLIRASSASGALRAMVASLQEDFGSELIRIMLFKSVAGIGETDWLRVRDPQHADWVPFRDFMAGDEPLCGRVHKDKLECLFGDKSELVQSVALLPLNGRGMLAIATHDPHRFFPGMGTLFLRLMAESLGVAMARYEQEGG</sequence>
<feature type="coiled-coil region" evidence="1">
    <location>
        <begin position="52"/>
        <end position="79"/>
    </location>
</feature>
<dbReference type="PANTHER" id="PTHR38765">
    <property type="entry name" value="DUF484 DOMAIN-CONTAINING PROTEIN"/>
    <property type="match status" value="1"/>
</dbReference>
<comment type="caution">
    <text evidence="2">The sequence shown here is derived from an EMBL/GenBank/DDBJ whole genome shotgun (WGS) entry which is preliminary data.</text>
</comment>
<keyword evidence="3" id="KW-1185">Reference proteome</keyword>
<name>A0AAW3ZGM2_9GAMM</name>
<dbReference type="AlphaFoldDB" id="A0AAW3ZGM2"/>
<evidence type="ECO:0000256" key="1">
    <source>
        <dbReference type="SAM" id="Coils"/>
    </source>
</evidence>
<keyword evidence="1" id="KW-0175">Coiled coil</keyword>
<dbReference type="PANTHER" id="PTHR38765:SF1">
    <property type="entry name" value="DUF484 DOMAIN-CONTAINING PROTEIN"/>
    <property type="match status" value="1"/>
</dbReference>
<dbReference type="Pfam" id="PF04340">
    <property type="entry name" value="DUF484"/>
    <property type="match status" value="1"/>
</dbReference>
<dbReference type="RefSeq" id="WP_192028513.1">
    <property type="nucleotide sequence ID" value="NZ_JACYTR010000007.1"/>
</dbReference>
<accession>A0AAW3ZGM2</accession>
<evidence type="ECO:0000313" key="2">
    <source>
        <dbReference type="EMBL" id="MBD8525166.1"/>
    </source>
</evidence>
<evidence type="ECO:0000313" key="3">
    <source>
        <dbReference type="Proteomes" id="UP000613768"/>
    </source>
</evidence>
<dbReference type="EMBL" id="JACYTR010000007">
    <property type="protein sequence ID" value="MBD8525166.1"/>
    <property type="molecule type" value="Genomic_DNA"/>
</dbReference>
<protein>
    <submittedName>
        <fullName evidence="2">DUF484 family protein</fullName>
    </submittedName>
</protein>
<organism evidence="2 3">
    <name type="scientific">Pseudomarimonas arenosa</name>
    <dbReference type="NCBI Taxonomy" id="2774145"/>
    <lineage>
        <taxon>Bacteria</taxon>
        <taxon>Pseudomonadati</taxon>
        <taxon>Pseudomonadota</taxon>
        <taxon>Gammaproteobacteria</taxon>
        <taxon>Lysobacterales</taxon>
        <taxon>Lysobacteraceae</taxon>
        <taxon>Pseudomarimonas</taxon>
    </lineage>
</organism>
<dbReference type="InterPro" id="IPR029016">
    <property type="entry name" value="GAF-like_dom_sf"/>
</dbReference>
<dbReference type="InterPro" id="IPR007435">
    <property type="entry name" value="DUF484"/>
</dbReference>
<proteinExistence type="predicted"/>
<dbReference type="Proteomes" id="UP000613768">
    <property type="component" value="Unassembled WGS sequence"/>
</dbReference>